<feature type="transmembrane region" description="Helical" evidence="12">
    <location>
        <begin position="27"/>
        <end position="49"/>
    </location>
</feature>
<feature type="transmembrane region" description="Helical" evidence="12">
    <location>
        <begin position="148"/>
        <end position="165"/>
    </location>
</feature>
<comment type="caution">
    <text evidence="13">The sequence shown here is derived from an EMBL/GenBank/DDBJ whole genome shotgun (WGS) entry which is preliminary data.</text>
</comment>
<evidence type="ECO:0000256" key="10">
    <source>
        <dbReference type="ARBA" id="ARBA00023264"/>
    </source>
</evidence>
<sequence>MLHRDPSKLFPHDYVMRYTFVPLVPRFITPNMITVFRMVLVPFILYFLFYDNFQIGVPLFLFAAFTDALDGSVARLRHQVTEWGTFYDPFADKLLVGSVVILVVMQHINPIFGGLILFVDTMIMIGGYIRKKQGRPMGSNIFGKTKMFFQILGISLLLIALWAGFDLFIPFSVGTFSLAIVLAVISLFTYGL</sequence>
<evidence type="ECO:0000256" key="1">
    <source>
        <dbReference type="ARBA" id="ARBA00004141"/>
    </source>
</evidence>
<keyword evidence="9" id="KW-0594">Phospholipid biosynthesis</keyword>
<dbReference type="InterPro" id="IPR004570">
    <property type="entry name" value="Phosphatidylglycerol_P_synth"/>
</dbReference>
<dbReference type="Proteomes" id="UP000176593">
    <property type="component" value="Unassembled WGS sequence"/>
</dbReference>
<keyword evidence="5 12" id="KW-0812">Transmembrane</keyword>
<evidence type="ECO:0008006" key="15">
    <source>
        <dbReference type="Google" id="ProtNLM"/>
    </source>
</evidence>
<evidence type="ECO:0000256" key="6">
    <source>
        <dbReference type="ARBA" id="ARBA00022989"/>
    </source>
</evidence>
<keyword evidence="6 12" id="KW-1133">Transmembrane helix</keyword>
<accession>A0A1F7V8A9</accession>
<evidence type="ECO:0000256" key="8">
    <source>
        <dbReference type="ARBA" id="ARBA00023136"/>
    </source>
</evidence>
<reference evidence="13 14" key="1">
    <citation type="journal article" date="2016" name="Nat. Commun.">
        <title>Thousands of microbial genomes shed light on interconnected biogeochemical processes in an aquifer system.</title>
        <authorList>
            <person name="Anantharaman K."/>
            <person name="Brown C.T."/>
            <person name="Hug L.A."/>
            <person name="Sharon I."/>
            <person name="Castelle C.J."/>
            <person name="Probst A.J."/>
            <person name="Thomas B.C."/>
            <person name="Singh A."/>
            <person name="Wilkins M.J."/>
            <person name="Karaoz U."/>
            <person name="Brodie E.L."/>
            <person name="Williams K.H."/>
            <person name="Hubbard S.S."/>
            <person name="Banfield J.F."/>
        </authorList>
    </citation>
    <scope>NUCLEOTIDE SEQUENCE [LARGE SCALE GENOMIC DNA]</scope>
</reference>
<evidence type="ECO:0000256" key="3">
    <source>
        <dbReference type="ARBA" id="ARBA00022516"/>
    </source>
</evidence>
<dbReference type="PIRSF" id="PIRSF000847">
    <property type="entry name" value="Phos_ph_gly_syn"/>
    <property type="match status" value="1"/>
</dbReference>
<protein>
    <recommendedName>
        <fullName evidence="15">CDP-diacylglycerol--glycerol-3-phosphate 3-phosphatidyltransferase</fullName>
    </recommendedName>
</protein>
<keyword evidence="10" id="KW-1208">Phospholipid metabolism</keyword>
<evidence type="ECO:0000256" key="12">
    <source>
        <dbReference type="SAM" id="Phobius"/>
    </source>
</evidence>
<dbReference type="InterPro" id="IPR043130">
    <property type="entry name" value="CDP-OH_PTrfase_TM_dom"/>
</dbReference>
<keyword evidence="7" id="KW-0443">Lipid metabolism</keyword>
<gene>
    <name evidence="13" type="ORF">A3I41_04435</name>
</gene>
<evidence type="ECO:0000256" key="7">
    <source>
        <dbReference type="ARBA" id="ARBA00023098"/>
    </source>
</evidence>
<proteinExistence type="inferred from homology"/>
<evidence type="ECO:0000256" key="4">
    <source>
        <dbReference type="ARBA" id="ARBA00022679"/>
    </source>
</evidence>
<evidence type="ECO:0000256" key="2">
    <source>
        <dbReference type="ARBA" id="ARBA00010441"/>
    </source>
</evidence>
<dbReference type="InterPro" id="IPR000462">
    <property type="entry name" value="CDP-OH_P_trans"/>
</dbReference>
<dbReference type="EMBL" id="MGEQ01000005">
    <property type="protein sequence ID" value="OGL86796.1"/>
    <property type="molecule type" value="Genomic_DNA"/>
</dbReference>
<dbReference type="InterPro" id="IPR048254">
    <property type="entry name" value="CDP_ALCOHOL_P_TRANSF_CS"/>
</dbReference>
<comment type="subcellular location">
    <subcellularLocation>
        <location evidence="1">Membrane</location>
        <topology evidence="1">Multi-pass membrane protein</topology>
    </subcellularLocation>
</comment>
<feature type="transmembrane region" description="Helical" evidence="12">
    <location>
        <begin position="171"/>
        <end position="190"/>
    </location>
</feature>
<dbReference type="GO" id="GO:0016020">
    <property type="term" value="C:membrane"/>
    <property type="evidence" value="ECO:0007669"/>
    <property type="project" value="UniProtKB-SubCell"/>
</dbReference>
<dbReference type="AlphaFoldDB" id="A0A1F7V8A9"/>
<comment type="similarity">
    <text evidence="2 11">Belongs to the CDP-alcohol phosphatidyltransferase class-I family.</text>
</comment>
<organism evidence="13 14">
    <name type="scientific">Candidatus Uhrbacteria bacterium RIFCSPLOWO2_02_FULL_48_18</name>
    <dbReference type="NCBI Taxonomy" id="1802408"/>
    <lineage>
        <taxon>Bacteria</taxon>
        <taxon>Candidatus Uhriibacteriota</taxon>
    </lineage>
</organism>
<evidence type="ECO:0000313" key="14">
    <source>
        <dbReference type="Proteomes" id="UP000176593"/>
    </source>
</evidence>
<evidence type="ECO:0000256" key="5">
    <source>
        <dbReference type="ARBA" id="ARBA00022692"/>
    </source>
</evidence>
<name>A0A1F7V8A9_9BACT</name>
<dbReference type="Pfam" id="PF01066">
    <property type="entry name" value="CDP-OH_P_transf"/>
    <property type="match status" value="1"/>
</dbReference>
<dbReference type="InterPro" id="IPR050324">
    <property type="entry name" value="CDP-alcohol_PTase-I"/>
</dbReference>
<dbReference type="PROSITE" id="PS00379">
    <property type="entry name" value="CDP_ALCOHOL_P_TRANSF"/>
    <property type="match status" value="1"/>
</dbReference>
<evidence type="ECO:0000313" key="13">
    <source>
        <dbReference type="EMBL" id="OGL86796.1"/>
    </source>
</evidence>
<evidence type="ECO:0000256" key="11">
    <source>
        <dbReference type="RuleBase" id="RU003750"/>
    </source>
</evidence>
<dbReference type="Gene3D" id="1.20.120.1760">
    <property type="match status" value="1"/>
</dbReference>
<dbReference type="GO" id="GO:0008444">
    <property type="term" value="F:CDP-diacylglycerol-glycerol-3-phosphate 3-phosphatidyltransferase activity"/>
    <property type="evidence" value="ECO:0007669"/>
    <property type="project" value="InterPro"/>
</dbReference>
<dbReference type="GO" id="GO:0046474">
    <property type="term" value="P:glycerophospholipid biosynthetic process"/>
    <property type="evidence" value="ECO:0007669"/>
    <property type="project" value="TreeGrafter"/>
</dbReference>
<keyword evidence="4 11" id="KW-0808">Transferase</keyword>
<keyword evidence="8 12" id="KW-0472">Membrane</keyword>
<dbReference type="PANTHER" id="PTHR14269:SF11">
    <property type="entry name" value="CDP-DIACYLGLYCEROL--GLYCEROL-3-PHOSPHATE 3-PHOSPHATIDYLTRANSFERASE"/>
    <property type="match status" value="1"/>
</dbReference>
<keyword evidence="3" id="KW-0444">Lipid biosynthesis</keyword>
<evidence type="ECO:0000256" key="9">
    <source>
        <dbReference type="ARBA" id="ARBA00023209"/>
    </source>
</evidence>
<dbReference type="PANTHER" id="PTHR14269">
    <property type="entry name" value="CDP-DIACYLGLYCEROL--GLYCEROL-3-PHOSPHATE 3-PHOSPHATIDYLTRANSFERASE-RELATED"/>
    <property type="match status" value="1"/>
</dbReference>